<evidence type="ECO:0000313" key="1">
    <source>
        <dbReference type="EMBL" id="KKL95068.1"/>
    </source>
</evidence>
<gene>
    <name evidence="1" type="ORF">LCGC14_1858320</name>
</gene>
<reference evidence="1" key="1">
    <citation type="journal article" date="2015" name="Nature">
        <title>Complex archaea that bridge the gap between prokaryotes and eukaryotes.</title>
        <authorList>
            <person name="Spang A."/>
            <person name="Saw J.H."/>
            <person name="Jorgensen S.L."/>
            <person name="Zaremba-Niedzwiedzka K."/>
            <person name="Martijn J."/>
            <person name="Lind A.E."/>
            <person name="van Eijk R."/>
            <person name="Schleper C."/>
            <person name="Guy L."/>
            <person name="Ettema T.J."/>
        </authorList>
    </citation>
    <scope>NUCLEOTIDE SEQUENCE</scope>
</reference>
<dbReference type="EMBL" id="LAZR01018772">
    <property type="protein sequence ID" value="KKL95068.1"/>
    <property type="molecule type" value="Genomic_DNA"/>
</dbReference>
<proteinExistence type="predicted"/>
<accession>A0A0F9G8I1</accession>
<sequence length="67" mass="7519">MELKKYVYLHAIIVSLLKPHFRLSYGGSGVGLKGVSAATYVIFMVIKDVIDIENSIISRIICFLNFI</sequence>
<dbReference type="AlphaFoldDB" id="A0A0F9G8I1"/>
<name>A0A0F9G8I1_9ZZZZ</name>
<organism evidence="1">
    <name type="scientific">marine sediment metagenome</name>
    <dbReference type="NCBI Taxonomy" id="412755"/>
    <lineage>
        <taxon>unclassified sequences</taxon>
        <taxon>metagenomes</taxon>
        <taxon>ecological metagenomes</taxon>
    </lineage>
</organism>
<protein>
    <submittedName>
        <fullName evidence="1">Uncharacterized protein</fullName>
    </submittedName>
</protein>
<comment type="caution">
    <text evidence="1">The sequence shown here is derived from an EMBL/GenBank/DDBJ whole genome shotgun (WGS) entry which is preliminary data.</text>
</comment>